<dbReference type="Gene3D" id="3.40.630.80">
    <property type="match status" value="1"/>
</dbReference>
<protein>
    <submittedName>
        <fullName evidence="1">Uncharacterized protein</fullName>
    </submittedName>
</protein>
<dbReference type="AlphaFoldDB" id="A0A1S8KZ67"/>
<dbReference type="RefSeq" id="WP_077833194.1">
    <property type="nucleotide sequence ID" value="NZ_CP096983.1"/>
</dbReference>
<proteinExistence type="predicted"/>
<evidence type="ECO:0000313" key="1">
    <source>
        <dbReference type="EMBL" id="URZ12677.1"/>
    </source>
</evidence>
<accession>A0A1S8KZ67</accession>
<name>A0A1S8KZ67_9CLOT</name>
<gene>
    <name evidence="1" type="ORF">CROST_034000</name>
</gene>
<dbReference type="SUPFAM" id="SSF55729">
    <property type="entry name" value="Acyl-CoA N-acyltransferases (Nat)"/>
    <property type="match status" value="1"/>
</dbReference>
<dbReference type="Proteomes" id="UP000190951">
    <property type="component" value="Chromosome"/>
</dbReference>
<dbReference type="EMBL" id="CP096983">
    <property type="protein sequence ID" value="URZ12677.1"/>
    <property type="molecule type" value="Genomic_DNA"/>
</dbReference>
<dbReference type="Gene3D" id="3.40.630.30">
    <property type="match status" value="1"/>
</dbReference>
<sequence length="260" mass="30066">MIEIIEVEDKGVANKLKNKYIEGLETPIDGFWQNVEVANSKCYEILYDGIAAGHFCVNSRKMLVQFYVSKEYYVRGEEIFKYIIKSEIVEKAAVSTKEPKFMALCLDYQKNIAVDSYIFTDNEKIRYELNSFSKLSFRLAQKQDIDEIKSKCATAFEGYYDDLIDNNQLFVLYDNDNLLGIGEFRIIKTHGEKYGDIGMHVVEKYREKGMGTYIIVKLKEHCYIKNLIPMACCDVKNSASKKTLEKSGFIADHRIIVCEF</sequence>
<keyword evidence="2" id="KW-1185">Reference proteome</keyword>
<organism evidence="1 2">
    <name type="scientific">Clostridium felsineum</name>
    <dbReference type="NCBI Taxonomy" id="36839"/>
    <lineage>
        <taxon>Bacteria</taxon>
        <taxon>Bacillati</taxon>
        <taxon>Bacillota</taxon>
        <taxon>Clostridia</taxon>
        <taxon>Eubacteriales</taxon>
        <taxon>Clostridiaceae</taxon>
        <taxon>Clostridium</taxon>
    </lineage>
</organism>
<dbReference type="InterPro" id="IPR000182">
    <property type="entry name" value="GNAT_dom"/>
</dbReference>
<evidence type="ECO:0000313" key="2">
    <source>
        <dbReference type="Proteomes" id="UP000190951"/>
    </source>
</evidence>
<dbReference type="InterPro" id="IPR016181">
    <property type="entry name" value="Acyl_CoA_acyltransferase"/>
</dbReference>
<dbReference type="PROSITE" id="PS51186">
    <property type="entry name" value="GNAT"/>
    <property type="match status" value="1"/>
</dbReference>
<dbReference type="Pfam" id="PF18015">
    <property type="entry name" value="Acetyltransf_19"/>
    <property type="match status" value="1"/>
</dbReference>
<dbReference type="Pfam" id="PF00583">
    <property type="entry name" value="Acetyltransf_1"/>
    <property type="match status" value="1"/>
</dbReference>
<dbReference type="STRING" id="84029.CROST_40700"/>
<dbReference type="KEGG" id="crw:CROST_034000"/>
<reference evidence="1 2" key="1">
    <citation type="submission" date="2022-04" db="EMBL/GenBank/DDBJ databases">
        <title>Genome sequence of C. roseum typestrain.</title>
        <authorList>
            <person name="Poehlein A."/>
            <person name="Schoch T."/>
            <person name="Duerre P."/>
            <person name="Daniel R."/>
        </authorList>
    </citation>
    <scope>NUCLEOTIDE SEQUENCE [LARGE SCALE GENOMIC DNA]</scope>
    <source>
        <strain evidence="1 2">DSM 7320</strain>
    </source>
</reference>
<dbReference type="GO" id="GO:0016747">
    <property type="term" value="F:acyltransferase activity, transferring groups other than amino-acyl groups"/>
    <property type="evidence" value="ECO:0007669"/>
    <property type="project" value="InterPro"/>
</dbReference>
<dbReference type="InterPro" id="IPR040579">
    <property type="entry name" value="Acetyltransf_19"/>
</dbReference>